<keyword evidence="2" id="KW-1185">Reference proteome</keyword>
<dbReference type="EMBL" id="ML208675">
    <property type="protein sequence ID" value="TFK61289.1"/>
    <property type="molecule type" value="Genomic_DNA"/>
</dbReference>
<organism evidence="1 2">
    <name type="scientific">Pluteus cervinus</name>
    <dbReference type="NCBI Taxonomy" id="181527"/>
    <lineage>
        <taxon>Eukaryota</taxon>
        <taxon>Fungi</taxon>
        <taxon>Dikarya</taxon>
        <taxon>Basidiomycota</taxon>
        <taxon>Agaricomycotina</taxon>
        <taxon>Agaricomycetes</taxon>
        <taxon>Agaricomycetidae</taxon>
        <taxon>Agaricales</taxon>
        <taxon>Pluteineae</taxon>
        <taxon>Pluteaceae</taxon>
        <taxon>Pluteus</taxon>
    </lineage>
</organism>
<proteinExistence type="predicted"/>
<name>A0ACD3A7B2_9AGAR</name>
<dbReference type="Proteomes" id="UP000308600">
    <property type="component" value="Unassembled WGS sequence"/>
</dbReference>
<evidence type="ECO:0000313" key="2">
    <source>
        <dbReference type="Proteomes" id="UP000308600"/>
    </source>
</evidence>
<reference evidence="1 2" key="1">
    <citation type="journal article" date="2019" name="Nat. Ecol. Evol.">
        <title>Megaphylogeny resolves global patterns of mushroom evolution.</title>
        <authorList>
            <person name="Varga T."/>
            <person name="Krizsan K."/>
            <person name="Foldi C."/>
            <person name="Dima B."/>
            <person name="Sanchez-Garcia M."/>
            <person name="Sanchez-Ramirez S."/>
            <person name="Szollosi G.J."/>
            <person name="Szarkandi J.G."/>
            <person name="Papp V."/>
            <person name="Albert L."/>
            <person name="Andreopoulos W."/>
            <person name="Angelini C."/>
            <person name="Antonin V."/>
            <person name="Barry K.W."/>
            <person name="Bougher N.L."/>
            <person name="Buchanan P."/>
            <person name="Buyck B."/>
            <person name="Bense V."/>
            <person name="Catcheside P."/>
            <person name="Chovatia M."/>
            <person name="Cooper J."/>
            <person name="Damon W."/>
            <person name="Desjardin D."/>
            <person name="Finy P."/>
            <person name="Geml J."/>
            <person name="Haridas S."/>
            <person name="Hughes K."/>
            <person name="Justo A."/>
            <person name="Karasinski D."/>
            <person name="Kautmanova I."/>
            <person name="Kiss B."/>
            <person name="Kocsube S."/>
            <person name="Kotiranta H."/>
            <person name="LaButti K.M."/>
            <person name="Lechner B.E."/>
            <person name="Liimatainen K."/>
            <person name="Lipzen A."/>
            <person name="Lukacs Z."/>
            <person name="Mihaltcheva S."/>
            <person name="Morgado L.N."/>
            <person name="Niskanen T."/>
            <person name="Noordeloos M.E."/>
            <person name="Ohm R.A."/>
            <person name="Ortiz-Santana B."/>
            <person name="Ovrebo C."/>
            <person name="Racz N."/>
            <person name="Riley R."/>
            <person name="Savchenko A."/>
            <person name="Shiryaev A."/>
            <person name="Soop K."/>
            <person name="Spirin V."/>
            <person name="Szebenyi C."/>
            <person name="Tomsovsky M."/>
            <person name="Tulloss R.E."/>
            <person name="Uehling J."/>
            <person name="Grigoriev I.V."/>
            <person name="Vagvolgyi C."/>
            <person name="Papp T."/>
            <person name="Martin F.M."/>
            <person name="Miettinen O."/>
            <person name="Hibbett D.S."/>
            <person name="Nagy L.G."/>
        </authorList>
    </citation>
    <scope>NUCLEOTIDE SEQUENCE [LARGE SCALE GENOMIC DNA]</scope>
    <source>
        <strain evidence="1 2">NL-1719</strain>
    </source>
</reference>
<sequence>MNGFKRIAAFHTLGCFIPLVAGQTFRRRPRFGGIVTAIVVAAMIFLSICLCCLIARRRIRSPRQQLPSAFAPPAPSVQPNAYAGPKYTGQTGQSTSAGGPSYGGNAGAGTYNQQAPGVYPPPPPYMPGNSYFPQQPLNGENQPQFPAPPGPPPPAHTSG</sequence>
<accession>A0ACD3A7B2</accession>
<gene>
    <name evidence="1" type="ORF">BDN72DRAFT_849832</name>
</gene>
<protein>
    <submittedName>
        <fullName evidence="1">Uncharacterized protein</fullName>
    </submittedName>
</protein>
<evidence type="ECO:0000313" key="1">
    <source>
        <dbReference type="EMBL" id="TFK61289.1"/>
    </source>
</evidence>